<keyword evidence="5" id="KW-1133">Transmembrane helix</keyword>
<dbReference type="InterPro" id="IPR027417">
    <property type="entry name" value="P-loop_NTPase"/>
</dbReference>
<dbReference type="Gene3D" id="3.40.50.300">
    <property type="entry name" value="P-loop containing nucleotide triphosphate hydrolases"/>
    <property type="match status" value="1"/>
</dbReference>
<dbReference type="InterPro" id="IPR003439">
    <property type="entry name" value="ABC_transporter-like_ATP-bd"/>
</dbReference>
<accession>A0AAW2GTU5</accession>
<dbReference type="GO" id="GO:0005886">
    <property type="term" value="C:plasma membrane"/>
    <property type="evidence" value="ECO:0007669"/>
    <property type="project" value="TreeGrafter"/>
</dbReference>
<evidence type="ECO:0000256" key="1">
    <source>
        <dbReference type="ARBA" id="ARBA00004141"/>
    </source>
</evidence>
<keyword evidence="6" id="KW-0472">Membrane</keyword>
<dbReference type="GO" id="GO:0005524">
    <property type="term" value="F:ATP binding"/>
    <property type="evidence" value="ECO:0007669"/>
    <property type="project" value="InterPro"/>
</dbReference>
<name>A0AAW2GTU5_9HYME</name>
<proteinExistence type="inferred from homology"/>
<keyword evidence="3" id="KW-0813">Transport</keyword>
<evidence type="ECO:0000313" key="9">
    <source>
        <dbReference type="Proteomes" id="UP001430953"/>
    </source>
</evidence>
<keyword evidence="9" id="KW-1185">Reference proteome</keyword>
<dbReference type="SUPFAM" id="SSF52540">
    <property type="entry name" value="P-loop containing nucleoside triphosphate hydrolases"/>
    <property type="match status" value="1"/>
</dbReference>
<evidence type="ECO:0000256" key="6">
    <source>
        <dbReference type="ARBA" id="ARBA00023136"/>
    </source>
</evidence>
<evidence type="ECO:0000256" key="3">
    <source>
        <dbReference type="ARBA" id="ARBA00022448"/>
    </source>
</evidence>
<dbReference type="EMBL" id="JADYXP020000002">
    <property type="protein sequence ID" value="KAL0130710.1"/>
    <property type="molecule type" value="Genomic_DNA"/>
</dbReference>
<dbReference type="AlphaFoldDB" id="A0AAW2GTU5"/>
<dbReference type="Proteomes" id="UP001430953">
    <property type="component" value="Unassembled WGS sequence"/>
</dbReference>
<protein>
    <recommendedName>
        <fullName evidence="7">ABC transporter domain-containing protein</fullName>
    </recommendedName>
</protein>
<dbReference type="Pfam" id="PF00005">
    <property type="entry name" value="ABC_tran"/>
    <property type="match status" value="1"/>
</dbReference>
<comment type="subcellular location">
    <subcellularLocation>
        <location evidence="1">Membrane</location>
        <topology evidence="1">Multi-pass membrane protein</topology>
    </subcellularLocation>
</comment>
<evidence type="ECO:0000313" key="8">
    <source>
        <dbReference type="EMBL" id="KAL0130710.1"/>
    </source>
</evidence>
<evidence type="ECO:0000256" key="4">
    <source>
        <dbReference type="ARBA" id="ARBA00022692"/>
    </source>
</evidence>
<dbReference type="PANTHER" id="PTHR48041">
    <property type="entry name" value="ABC TRANSPORTER G FAMILY MEMBER 28"/>
    <property type="match status" value="1"/>
</dbReference>
<dbReference type="GO" id="GO:0042626">
    <property type="term" value="F:ATPase-coupled transmembrane transporter activity"/>
    <property type="evidence" value="ECO:0007669"/>
    <property type="project" value="TreeGrafter"/>
</dbReference>
<dbReference type="GO" id="GO:0016887">
    <property type="term" value="F:ATP hydrolysis activity"/>
    <property type="evidence" value="ECO:0007669"/>
    <property type="project" value="InterPro"/>
</dbReference>
<gene>
    <name evidence="8" type="ORF">PUN28_002381</name>
</gene>
<evidence type="ECO:0000259" key="7">
    <source>
        <dbReference type="Pfam" id="PF00005"/>
    </source>
</evidence>
<reference evidence="8 9" key="1">
    <citation type="submission" date="2023-03" db="EMBL/GenBank/DDBJ databases">
        <title>High recombination rates correlate with genetic variation in Cardiocondyla obscurior ants.</title>
        <authorList>
            <person name="Errbii M."/>
        </authorList>
    </citation>
    <scope>NUCLEOTIDE SEQUENCE [LARGE SCALE GENOMIC DNA]</scope>
    <source>
        <strain evidence="8">Alpha-2009</strain>
        <tissue evidence="8">Whole body</tissue>
    </source>
</reference>
<keyword evidence="4" id="KW-0812">Transmembrane</keyword>
<sequence>MTATEETEPLIPTTSISSVSKAQRITYHTVSFEDDERDGLHARNSENSFDLRPISNLSATDFNNDSFGNNITYTWSDVNVYYAVKNDKIWDRLMFRTRKSVVQKHILKNVSGVAYPGELLVIMGASGAGKTTLLNALTFRSPRGLSASGLMAANGQRISSGVLTSRMAYVQQDDLFVGTLTVTEHLMFQAALRMDRQIPRNQRIKRVNEVINEVV</sequence>
<comment type="similarity">
    <text evidence="2">Belongs to the ABC transporter superfamily. ABCG family. Eye pigment precursor importer (TC 3.A.1.204) subfamily.</text>
</comment>
<feature type="domain" description="ABC transporter" evidence="7">
    <location>
        <begin position="107"/>
        <end position="199"/>
    </location>
</feature>
<evidence type="ECO:0000256" key="5">
    <source>
        <dbReference type="ARBA" id="ARBA00022989"/>
    </source>
</evidence>
<evidence type="ECO:0000256" key="2">
    <source>
        <dbReference type="ARBA" id="ARBA00005814"/>
    </source>
</evidence>
<comment type="caution">
    <text evidence="8">The sequence shown here is derived from an EMBL/GenBank/DDBJ whole genome shotgun (WGS) entry which is preliminary data.</text>
</comment>
<organism evidence="8 9">
    <name type="scientific">Cardiocondyla obscurior</name>
    <dbReference type="NCBI Taxonomy" id="286306"/>
    <lineage>
        <taxon>Eukaryota</taxon>
        <taxon>Metazoa</taxon>
        <taxon>Ecdysozoa</taxon>
        <taxon>Arthropoda</taxon>
        <taxon>Hexapoda</taxon>
        <taxon>Insecta</taxon>
        <taxon>Pterygota</taxon>
        <taxon>Neoptera</taxon>
        <taxon>Endopterygota</taxon>
        <taxon>Hymenoptera</taxon>
        <taxon>Apocrita</taxon>
        <taxon>Aculeata</taxon>
        <taxon>Formicoidea</taxon>
        <taxon>Formicidae</taxon>
        <taxon>Myrmicinae</taxon>
        <taxon>Cardiocondyla</taxon>
    </lineage>
</organism>
<dbReference type="PANTHER" id="PTHR48041:SF129">
    <property type="entry name" value="PROTEIN WHITE"/>
    <property type="match status" value="1"/>
</dbReference>
<dbReference type="GO" id="GO:0030659">
    <property type="term" value="C:cytoplasmic vesicle membrane"/>
    <property type="evidence" value="ECO:0007669"/>
    <property type="project" value="TreeGrafter"/>
</dbReference>
<dbReference type="InterPro" id="IPR050352">
    <property type="entry name" value="ABCG_transporters"/>
</dbReference>